<gene>
    <name evidence="1" type="ORF">MRB53_014653</name>
</gene>
<dbReference type="EMBL" id="CM056812">
    <property type="protein sequence ID" value="KAJ8618467.1"/>
    <property type="molecule type" value="Genomic_DNA"/>
</dbReference>
<protein>
    <submittedName>
        <fullName evidence="1">Uncharacterized protein</fullName>
    </submittedName>
</protein>
<sequence>MKRVSSKFRPPLRAIEGKKKKKLAWVSLQGLLVGAEESTSSKAIKGNLRLEEAAAWELFTPLQRVVIVAVVAVAVADLHLNKHSQIARLRRQLEIKDQKLFSLRQKIESLKNKDDDPTEEELDFMKDKEKRILEHQLHHMKGNKRPVRQELAFMKHKIDSMQKEIDTFKDKALSRHRDPSSSSETEWGRLADEELYVREKEAAAQQTAANAGLYAREKEAAAQRTAADAALYVREKEAAAQRTAADAAFYFAQQAADAELYKKKKEAEGIKAVTEALTKTSRDDKTPPMHFKDYMMFKHGLFQQRETPNASPPNEQTFPIDAGGEKNDNTSETSNASPPNERTTISTDADGGKKNDTVKKTSETSNASPPNEQTTTSTDAAGGKMNDTVKNASETSNALQRNDQITMQRQEGLGRTPEDATA</sequence>
<dbReference type="Proteomes" id="UP001234297">
    <property type="component" value="Chromosome 4"/>
</dbReference>
<evidence type="ECO:0000313" key="2">
    <source>
        <dbReference type="Proteomes" id="UP001234297"/>
    </source>
</evidence>
<organism evidence="1 2">
    <name type="scientific">Persea americana</name>
    <name type="common">Avocado</name>
    <dbReference type="NCBI Taxonomy" id="3435"/>
    <lineage>
        <taxon>Eukaryota</taxon>
        <taxon>Viridiplantae</taxon>
        <taxon>Streptophyta</taxon>
        <taxon>Embryophyta</taxon>
        <taxon>Tracheophyta</taxon>
        <taxon>Spermatophyta</taxon>
        <taxon>Magnoliopsida</taxon>
        <taxon>Magnoliidae</taxon>
        <taxon>Laurales</taxon>
        <taxon>Lauraceae</taxon>
        <taxon>Persea</taxon>
    </lineage>
</organism>
<accession>A0ACC2KBX2</accession>
<proteinExistence type="predicted"/>
<keyword evidence="2" id="KW-1185">Reference proteome</keyword>
<name>A0ACC2KBX2_PERAE</name>
<evidence type="ECO:0000313" key="1">
    <source>
        <dbReference type="EMBL" id="KAJ8618467.1"/>
    </source>
</evidence>
<comment type="caution">
    <text evidence="1">The sequence shown here is derived from an EMBL/GenBank/DDBJ whole genome shotgun (WGS) entry which is preliminary data.</text>
</comment>
<reference evidence="1 2" key="1">
    <citation type="journal article" date="2022" name="Hortic Res">
        <title>A haplotype resolved chromosomal level avocado genome allows analysis of novel avocado genes.</title>
        <authorList>
            <person name="Nath O."/>
            <person name="Fletcher S.J."/>
            <person name="Hayward A."/>
            <person name="Shaw L.M."/>
            <person name="Masouleh A.K."/>
            <person name="Furtado A."/>
            <person name="Henry R.J."/>
            <person name="Mitter N."/>
        </authorList>
    </citation>
    <scope>NUCLEOTIDE SEQUENCE [LARGE SCALE GENOMIC DNA]</scope>
    <source>
        <strain evidence="2">cv. Hass</strain>
    </source>
</reference>